<dbReference type="PANTHER" id="PTHR11439:SF440">
    <property type="entry name" value="INTEGRASE CATALYTIC DOMAIN-CONTAINING PROTEIN"/>
    <property type="match status" value="1"/>
</dbReference>
<dbReference type="PANTHER" id="PTHR11439">
    <property type="entry name" value="GAG-POL-RELATED RETROTRANSPOSON"/>
    <property type="match status" value="1"/>
</dbReference>
<proteinExistence type="predicted"/>
<comment type="caution">
    <text evidence="1">The sequence shown here is derived from an EMBL/GenBank/DDBJ whole genome shotgun (WGS) entry which is preliminary data.</text>
</comment>
<name>A0A438H4R2_VITVI</name>
<reference evidence="1 2" key="1">
    <citation type="journal article" date="2018" name="PLoS Genet.">
        <title>Population sequencing reveals clonal diversity and ancestral inbreeding in the grapevine cultivar Chardonnay.</title>
        <authorList>
            <person name="Roach M.J."/>
            <person name="Johnson D.L."/>
            <person name="Bohlmann J."/>
            <person name="van Vuuren H.J."/>
            <person name="Jones S.J."/>
            <person name="Pretorius I.S."/>
            <person name="Schmidt S.A."/>
            <person name="Borneman A.R."/>
        </authorList>
    </citation>
    <scope>NUCLEOTIDE SEQUENCE [LARGE SCALE GENOMIC DNA]</scope>
    <source>
        <strain evidence="2">cv. Chardonnay</strain>
        <tissue evidence="1">Leaf</tissue>
    </source>
</reference>
<dbReference type="AlphaFoldDB" id="A0A438H4R2"/>
<gene>
    <name evidence="1" type="primary">GIP_141</name>
    <name evidence="1" type="ORF">CK203_051707</name>
</gene>
<accession>A0A438H4R2</accession>
<evidence type="ECO:0000313" key="2">
    <source>
        <dbReference type="Proteomes" id="UP000288805"/>
    </source>
</evidence>
<protein>
    <submittedName>
        <fullName evidence="1">Copia protein</fullName>
    </submittedName>
</protein>
<organism evidence="1 2">
    <name type="scientific">Vitis vinifera</name>
    <name type="common">Grape</name>
    <dbReference type="NCBI Taxonomy" id="29760"/>
    <lineage>
        <taxon>Eukaryota</taxon>
        <taxon>Viridiplantae</taxon>
        <taxon>Streptophyta</taxon>
        <taxon>Embryophyta</taxon>
        <taxon>Tracheophyta</taxon>
        <taxon>Spermatophyta</taxon>
        <taxon>Magnoliopsida</taxon>
        <taxon>eudicotyledons</taxon>
        <taxon>Gunneridae</taxon>
        <taxon>Pentapetalae</taxon>
        <taxon>rosids</taxon>
        <taxon>Vitales</taxon>
        <taxon>Vitaceae</taxon>
        <taxon>Viteae</taxon>
        <taxon>Vitis</taxon>
    </lineage>
</organism>
<dbReference type="CDD" id="cd09272">
    <property type="entry name" value="RNase_HI_RT_Ty1"/>
    <property type="match status" value="1"/>
</dbReference>
<evidence type="ECO:0000313" key="1">
    <source>
        <dbReference type="EMBL" id="RVW79566.1"/>
    </source>
</evidence>
<dbReference type="EMBL" id="QGNW01000279">
    <property type="protein sequence ID" value="RVW79566.1"/>
    <property type="molecule type" value="Genomic_DNA"/>
</dbReference>
<dbReference type="Proteomes" id="UP000288805">
    <property type="component" value="Unassembled WGS sequence"/>
</dbReference>
<sequence>MFFFMGTWKKKSSWMYLPDSRGNLRMGSPLWGLDINKAKETTHCLSNVHQGKRGQLGDLESKKQPIVARSSVEAEYRAMALGICELMWIKTLLKELQVHIEEPMRLYCNNKATISIAHNPVQHNNTNHVEVDRHFIKEKIDNGLICTPLVSSKMQLANIFTKGVSNPSFNSVTCKLGMKNIFKPA</sequence>